<feature type="binding site" evidence="9">
    <location>
        <position position="153"/>
    </location>
    <ligand>
        <name>1-deoxy-D-xylulose 5-phosphate</name>
        <dbReference type="ChEBI" id="CHEBI:57792"/>
    </ligand>
</feature>
<feature type="domain" description="DXP reductoisomerase C-terminal" evidence="12">
    <location>
        <begin position="262"/>
        <end position="378"/>
    </location>
</feature>
<comment type="catalytic activity">
    <reaction evidence="8">
        <text>2-C-methyl-D-erythritol 4-phosphate + NADP(+) = 1-deoxy-D-xylulose 5-phosphate + NADPH + H(+)</text>
        <dbReference type="Rhea" id="RHEA:13717"/>
        <dbReference type="ChEBI" id="CHEBI:15378"/>
        <dbReference type="ChEBI" id="CHEBI:57783"/>
        <dbReference type="ChEBI" id="CHEBI:57792"/>
        <dbReference type="ChEBI" id="CHEBI:58262"/>
        <dbReference type="ChEBI" id="CHEBI:58349"/>
        <dbReference type="EC" id="1.1.1.267"/>
    </reaction>
    <physiologicalReaction direction="right-to-left" evidence="8">
        <dbReference type="Rhea" id="RHEA:13719"/>
    </physiologicalReaction>
</comment>
<dbReference type="GO" id="GO:0070402">
    <property type="term" value="F:NADPH binding"/>
    <property type="evidence" value="ECO:0007669"/>
    <property type="project" value="InterPro"/>
</dbReference>
<feature type="binding site" evidence="9">
    <location>
        <position position="222"/>
    </location>
    <ligand>
        <name>1-deoxy-D-xylulose 5-phosphate</name>
        <dbReference type="ChEBI" id="CHEBI:57792"/>
    </ligand>
</feature>
<dbReference type="EMBL" id="CP015402">
    <property type="protein sequence ID" value="ANU62404.1"/>
    <property type="molecule type" value="Genomic_DNA"/>
</dbReference>
<feature type="domain" description="1-deoxy-D-xylulose 5-phosphate reductoisomerase N-terminal" evidence="10">
    <location>
        <begin position="7"/>
        <end position="133"/>
    </location>
</feature>
<dbReference type="InterPro" id="IPR036291">
    <property type="entry name" value="NAD(P)-bd_dom_sf"/>
</dbReference>
<dbReference type="AlphaFoldDB" id="A0A1B1S6I3"/>
<evidence type="ECO:0000256" key="1">
    <source>
        <dbReference type="ARBA" id="ARBA00005094"/>
    </source>
</evidence>
<reference evidence="14" key="1">
    <citation type="submission" date="2016-04" db="EMBL/GenBank/DDBJ databases">
        <title>Complete Genome Sequences of Twelve Strains of a Stable Defined Moderately Diverse Mouse Microbiota 2 (sDMDMm2).</title>
        <authorList>
            <person name="Uchimura Y."/>
            <person name="Wyss M."/>
            <person name="Brugiroux S."/>
            <person name="Limenitakis J.P."/>
            <person name="Stecher B."/>
            <person name="McCoy K.D."/>
            <person name="Macpherson A.J."/>
        </authorList>
    </citation>
    <scope>NUCLEOTIDE SEQUENCE [LARGE SCALE GENOMIC DNA]</scope>
    <source>
        <strain evidence="14">YL27</strain>
    </source>
</reference>
<dbReference type="NCBIfam" id="NF009114">
    <property type="entry name" value="PRK12464.1"/>
    <property type="match status" value="1"/>
</dbReference>
<dbReference type="SUPFAM" id="SSF51735">
    <property type="entry name" value="NAD(P)-binding Rossmann-fold domains"/>
    <property type="match status" value="1"/>
</dbReference>
<feature type="binding site" evidence="9">
    <location>
        <position position="40"/>
    </location>
    <ligand>
        <name>NADPH</name>
        <dbReference type="ChEBI" id="CHEBI:57783"/>
    </ligand>
</feature>
<dbReference type="Gene3D" id="3.40.50.720">
    <property type="entry name" value="NAD(P)-binding Rossmann-like Domain"/>
    <property type="match status" value="1"/>
</dbReference>
<dbReference type="RefSeq" id="WP_068959803.1">
    <property type="nucleotide sequence ID" value="NZ_CP015402.2"/>
</dbReference>
<feature type="binding site" evidence="9">
    <location>
        <position position="15"/>
    </location>
    <ligand>
        <name>NADPH</name>
        <dbReference type="ChEBI" id="CHEBI:57783"/>
    </ligand>
</feature>
<dbReference type="GO" id="GO:0051484">
    <property type="term" value="P:isopentenyl diphosphate biosynthetic process, methylerythritol 4-phosphate pathway involved in terpenoid biosynthetic process"/>
    <property type="evidence" value="ECO:0007669"/>
    <property type="project" value="UniProtKB-ARBA"/>
</dbReference>
<dbReference type="PANTHER" id="PTHR30525">
    <property type="entry name" value="1-DEOXY-D-XYLULOSE 5-PHOSPHATE REDUCTOISOMERASE"/>
    <property type="match status" value="1"/>
</dbReference>
<dbReference type="HAMAP" id="MF_00183">
    <property type="entry name" value="DXP_reductoisom"/>
    <property type="match status" value="1"/>
</dbReference>
<dbReference type="GeneID" id="65535347"/>
<keyword evidence="13" id="KW-0413">Isomerase</keyword>
<comment type="pathway">
    <text evidence="1 9">Isoprenoid biosynthesis; isopentenyl diphosphate biosynthesis via DXP pathway; isopentenyl diphosphate from 1-deoxy-D-xylulose 5-phosphate: step 1/6.</text>
</comment>
<dbReference type="GO" id="GO:0016853">
    <property type="term" value="F:isomerase activity"/>
    <property type="evidence" value="ECO:0007669"/>
    <property type="project" value="UniProtKB-KW"/>
</dbReference>
<protein>
    <recommendedName>
        <fullName evidence="9">1-deoxy-D-xylulose 5-phosphate reductoisomerase</fullName>
        <shortName evidence="9">DXP reductoisomerase</shortName>
        <ecNumber evidence="9">1.1.1.267</ecNumber>
    </recommendedName>
    <alternativeName>
        <fullName evidence="9">1-deoxyxylulose-5-phosphate reductoisomerase</fullName>
    </alternativeName>
    <alternativeName>
        <fullName evidence="9">2-C-methyl-D-erythritol 4-phosphate synthase</fullName>
    </alternativeName>
</protein>
<dbReference type="InterPro" id="IPR026877">
    <property type="entry name" value="DXPR_C"/>
</dbReference>
<proteinExistence type="inferred from homology"/>
<accession>A0A1B1S6I3</accession>
<evidence type="ECO:0000313" key="14">
    <source>
        <dbReference type="Proteomes" id="UP000186351"/>
    </source>
</evidence>
<dbReference type="OrthoDB" id="9806546at2"/>
<feature type="binding site" evidence="9">
    <location>
        <position position="200"/>
    </location>
    <ligand>
        <name>1-deoxy-D-xylulose 5-phosphate</name>
        <dbReference type="ChEBI" id="CHEBI:57792"/>
    </ligand>
</feature>
<evidence type="ECO:0000259" key="10">
    <source>
        <dbReference type="Pfam" id="PF02670"/>
    </source>
</evidence>
<dbReference type="Pfam" id="PF13288">
    <property type="entry name" value="DXPR_C"/>
    <property type="match status" value="1"/>
</dbReference>
<feature type="binding site" evidence="9">
    <location>
        <position position="126"/>
    </location>
    <ligand>
        <name>1-deoxy-D-xylulose 5-phosphate</name>
        <dbReference type="ChEBI" id="CHEBI:57792"/>
    </ligand>
</feature>
<comment type="similarity">
    <text evidence="2 9">Belongs to the DXR family.</text>
</comment>
<keyword evidence="4 9" id="KW-0521">NADP</keyword>
<feature type="binding site" evidence="9">
    <location>
        <position position="219"/>
    </location>
    <ligand>
        <name>1-deoxy-D-xylulose 5-phosphate</name>
        <dbReference type="ChEBI" id="CHEBI:57792"/>
    </ligand>
</feature>
<keyword evidence="14" id="KW-1185">Reference proteome</keyword>
<feature type="binding site" evidence="9">
    <location>
        <position position="153"/>
    </location>
    <ligand>
        <name>Mn(2+)</name>
        <dbReference type="ChEBI" id="CHEBI:29035"/>
    </ligand>
</feature>
<feature type="binding site" evidence="9">
    <location>
        <position position="127"/>
    </location>
    <ligand>
        <name>NADPH</name>
        <dbReference type="ChEBI" id="CHEBI:57783"/>
    </ligand>
</feature>
<feature type="binding site" evidence="9">
    <location>
        <position position="206"/>
    </location>
    <ligand>
        <name>NADPH</name>
        <dbReference type="ChEBI" id="CHEBI:57783"/>
    </ligand>
</feature>
<evidence type="ECO:0000256" key="2">
    <source>
        <dbReference type="ARBA" id="ARBA00006825"/>
    </source>
</evidence>
<keyword evidence="3 9" id="KW-0479">Metal-binding</keyword>
<dbReference type="InterPro" id="IPR013512">
    <property type="entry name" value="DXP_reductoisomerase_N"/>
</dbReference>
<feature type="binding site" evidence="9">
    <location>
        <position position="14"/>
    </location>
    <ligand>
        <name>NADPH</name>
        <dbReference type="ChEBI" id="CHEBI:57783"/>
    </ligand>
</feature>
<evidence type="ECO:0000313" key="13">
    <source>
        <dbReference type="EMBL" id="ANU62404.1"/>
    </source>
</evidence>
<evidence type="ECO:0000256" key="3">
    <source>
        <dbReference type="ARBA" id="ARBA00022723"/>
    </source>
</evidence>
<feature type="binding site" evidence="9">
    <location>
        <position position="125"/>
    </location>
    <ligand>
        <name>NADPH</name>
        <dbReference type="ChEBI" id="CHEBI:57783"/>
    </ligand>
</feature>
<dbReference type="STRING" id="1796646.A4V02_00665"/>
<keyword evidence="6 9" id="KW-0464">Manganese</keyword>
<keyword evidence="9" id="KW-0460">Magnesium</keyword>
<feature type="binding site" evidence="9">
    <location>
        <position position="152"/>
    </location>
    <ligand>
        <name>1-deoxy-D-xylulose 5-phosphate</name>
        <dbReference type="ChEBI" id="CHEBI:57792"/>
    </ligand>
</feature>
<evidence type="ECO:0000256" key="5">
    <source>
        <dbReference type="ARBA" id="ARBA00023002"/>
    </source>
</evidence>
<feature type="binding site" evidence="9">
    <location>
        <position position="16"/>
    </location>
    <ligand>
        <name>NADPH</name>
        <dbReference type="ChEBI" id="CHEBI:57783"/>
    </ligand>
</feature>
<feature type="domain" description="1-deoxy-D-xylulose 5-phosphate reductoisomerase C-terminal" evidence="11">
    <location>
        <begin position="147"/>
        <end position="230"/>
    </location>
</feature>
<dbReference type="Gene3D" id="1.10.1740.10">
    <property type="match status" value="1"/>
</dbReference>
<dbReference type="Proteomes" id="UP000186351">
    <property type="component" value="Chromosome"/>
</dbReference>
<accession>A0A1Z2XFB0</accession>
<comment type="function">
    <text evidence="9">Catalyzes the NADPH-dependent rearrangement and reduction of 1-deoxy-D-xylulose-5-phosphate (DXP) to 2-C-methyl-D-erythritol 4-phosphate (MEP).</text>
</comment>
<dbReference type="UniPathway" id="UPA00056">
    <property type="reaction ID" value="UER00092"/>
</dbReference>
<feature type="binding site" evidence="9">
    <location>
        <position position="151"/>
    </location>
    <ligand>
        <name>Mn(2+)</name>
        <dbReference type="ChEBI" id="CHEBI:29035"/>
    </ligand>
</feature>
<dbReference type="InterPro" id="IPR003821">
    <property type="entry name" value="DXP_reductoisomerase"/>
</dbReference>
<dbReference type="Pfam" id="PF08436">
    <property type="entry name" value="DXP_redisom_C"/>
    <property type="match status" value="1"/>
</dbReference>
<dbReference type="GO" id="GO:0030145">
    <property type="term" value="F:manganese ion binding"/>
    <property type="evidence" value="ECO:0007669"/>
    <property type="project" value="TreeGrafter"/>
</dbReference>
<feature type="binding site" evidence="9">
    <location>
        <position position="41"/>
    </location>
    <ligand>
        <name>NADPH</name>
        <dbReference type="ChEBI" id="CHEBI:57783"/>
    </ligand>
</feature>
<evidence type="ECO:0000259" key="12">
    <source>
        <dbReference type="Pfam" id="PF13288"/>
    </source>
</evidence>
<dbReference type="EC" id="1.1.1.267" evidence="9"/>
<feature type="binding site" evidence="9">
    <location>
        <position position="218"/>
    </location>
    <ligand>
        <name>1-deoxy-D-xylulose 5-phosphate</name>
        <dbReference type="ChEBI" id="CHEBI:57792"/>
    </ligand>
</feature>
<dbReference type="SUPFAM" id="SSF69055">
    <property type="entry name" value="1-deoxy-D-xylulose-5-phosphate reductoisomerase, C-terminal domain"/>
    <property type="match status" value="1"/>
</dbReference>
<dbReference type="PANTHER" id="PTHR30525:SF0">
    <property type="entry name" value="1-DEOXY-D-XYLULOSE 5-PHOSPHATE REDUCTOISOMERASE, CHLOROPLASTIC"/>
    <property type="match status" value="1"/>
</dbReference>
<dbReference type="GO" id="GO:0030604">
    <property type="term" value="F:1-deoxy-D-xylulose-5-phosphate reductoisomerase activity"/>
    <property type="evidence" value="ECO:0007669"/>
    <property type="project" value="UniProtKB-UniRule"/>
</dbReference>
<evidence type="ECO:0000256" key="9">
    <source>
        <dbReference type="HAMAP-Rule" id="MF_00183"/>
    </source>
</evidence>
<dbReference type="PIRSF" id="PIRSF006205">
    <property type="entry name" value="Dxp_reductismrs"/>
    <property type="match status" value="1"/>
</dbReference>
<feature type="binding site" evidence="9">
    <location>
        <position position="39"/>
    </location>
    <ligand>
        <name>NADPH</name>
        <dbReference type="ChEBI" id="CHEBI:57783"/>
    </ligand>
</feature>
<dbReference type="InterPro" id="IPR013644">
    <property type="entry name" value="DXP_reductoisomerase_C"/>
</dbReference>
<sequence length="392" mass="42950">MDPQKKIAVLGSTGSIGVQTLDIIAEYPDRFRATVLVAGRNVELLISQARQHRPNLAVIADESLYPTLRDALAPLGIETAAGADAITDAMERDDVDTVVTATVGYSGLAPTLRAIDAGKQIALANKETMVVAGELVTRRLDNSPSRIIPVDSEHSAIYQCMAGEESSTVKKLLITASGGPFRTRSIDELSSVTVRDALAHPNWSMGAKITIDSATMLNKAFEIIEARWLFGITPDRIEAVVHPQSIVHSMVEFTDGSVKAQLGIPDMHLPIRYALGDASRLATNRPGLRLQDYDRLEFFRPDTEKFPLINMAYYALERGGNTACVINAANEIAVDAFLHERIGYLDIQRTIESTLNDVPFIASPGYDDYVATNTLARRIAEEHTKSRFDKKR</sequence>
<dbReference type="FunFam" id="3.40.50.720:FF:000045">
    <property type="entry name" value="1-deoxy-D-xylulose 5-phosphate reductoisomerase"/>
    <property type="match status" value="1"/>
</dbReference>
<dbReference type="KEGG" id="pary:A4V02_00665"/>
<evidence type="ECO:0000256" key="4">
    <source>
        <dbReference type="ARBA" id="ARBA00022857"/>
    </source>
</evidence>
<feature type="binding site" evidence="9">
    <location>
        <position position="213"/>
    </location>
    <ligand>
        <name>1-deoxy-D-xylulose 5-phosphate</name>
        <dbReference type="ChEBI" id="CHEBI:57792"/>
    </ligand>
</feature>
<keyword evidence="7 9" id="KW-0414">Isoprene biosynthesis</keyword>
<name>A0A1B1S6I3_9BACT</name>
<evidence type="ECO:0000259" key="11">
    <source>
        <dbReference type="Pfam" id="PF08436"/>
    </source>
</evidence>
<dbReference type="NCBIfam" id="TIGR00243">
    <property type="entry name" value="Dxr"/>
    <property type="match status" value="1"/>
</dbReference>
<organism evidence="13 14">
    <name type="scientific">Muribaculum intestinale</name>
    <dbReference type="NCBI Taxonomy" id="1796646"/>
    <lineage>
        <taxon>Bacteria</taxon>
        <taxon>Pseudomonadati</taxon>
        <taxon>Bacteroidota</taxon>
        <taxon>Bacteroidia</taxon>
        <taxon>Bacteroidales</taxon>
        <taxon>Muribaculaceae</taxon>
        <taxon>Muribaculum</taxon>
    </lineage>
</organism>
<evidence type="ECO:0000256" key="6">
    <source>
        <dbReference type="ARBA" id="ARBA00023211"/>
    </source>
</evidence>
<keyword evidence="5 9" id="KW-0560">Oxidoreductase</keyword>
<feature type="binding site" evidence="9">
    <location>
        <position position="222"/>
    </location>
    <ligand>
        <name>Mn(2+)</name>
        <dbReference type="ChEBI" id="CHEBI:29035"/>
    </ligand>
</feature>
<comment type="cofactor">
    <cofactor evidence="9">
        <name>Mg(2+)</name>
        <dbReference type="ChEBI" id="CHEBI:18420"/>
    </cofactor>
    <cofactor evidence="9">
        <name>Mn(2+)</name>
        <dbReference type="ChEBI" id="CHEBI:29035"/>
    </cofactor>
</comment>
<feature type="binding site" evidence="9">
    <location>
        <position position="177"/>
    </location>
    <ligand>
        <name>1-deoxy-D-xylulose 5-phosphate</name>
        <dbReference type="ChEBI" id="CHEBI:57792"/>
    </ligand>
</feature>
<dbReference type="Pfam" id="PF02670">
    <property type="entry name" value="DXP_reductoisom"/>
    <property type="match status" value="1"/>
</dbReference>
<dbReference type="SUPFAM" id="SSF55347">
    <property type="entry name" value="Glyceraldehyde-3-phosphate dehydrogenase-like, C-terminal domain"/>
    <property type="match status" value="1"/>
</dbReference>
<evidence type="ECO:0000256" key="7">
    <source>
        <dbReference type="ARBA" id="ARBA00023229"/>
    </source>
</evidence>
<dbReference type="InterPro" id="IPR036169">
    <property type="entry name" value="DXPR_C_sf"/>
</dbReference>
<gene>
    <name evidence="9" type="primary">dxr</name>
    <name evidence="13" type="ORF">A4V02_00665</name>
</gene>
<evidence type="ECO:0000256" key="8">
    <source>
        <dbReference type="ARBA" id="ARBA00048543"/>
    </source>
</evidence>
<feature type="binding site" evidence="9">
    <location>
        <position position="13"/>
    </location>
    <ligand>
        <name>NADPH</name>
        <dbReference type="ChEBI" id="CHEBI:57783"/>
    </ligand>
</feature>